<dbReference type="AlphaFoldDB" id="A0A6C0JUV5"/>
<evidence type="ECO:0000313" key="1">
    <source>
        <dbReference type="EMBL" id="QHU09329.1"/>
    </source>
</evidence>
<protein>
    <submittedName>
        <fullName evidence="1">Uncharacterized protein</fullName>
    </submittedName>
</protein>
<sequence length="141" mass="16977">MREYEDIDTEWTDMFSEDVYTPTQNKRKPKCYPTALRGRIKNGKTGKDYACMQGSYEELRYYKVIDSRGVYNTHGYKTGRKDPVNKDPVILYYDSPNQYMQHMNVELTEEDIQKWYQHKSRMFPDNGIFVKQEWENIKSDK</sequence>
<dbReference type="EMBL" id="MN740708">
    <property type="protein sequence ID" value="QHU09329.1"/>
    <property type="molecule type" value="Genomic_DNA"/>
</dbReference>
<reference evidence="1" key="1">
    <citation type="journal article" date="2020" name="Nature">
        <title>Giant virus diversity and host interactions through global metagenomics.</title>
        <authorList>
            <person name="Schulz F."/>
            <person name="Roux S."/>
            <person name="Paez-Espino D."/>
            <person name="Jungbluth S."/>
            <person name="Walsh D.A."/>
            <person name="Denef V.J."/>
            <person name="McMahon K.D."/>
            <person name="Konstantinidis K.T."/>
            <person name="Eloe-Fadrosh E.A."/>
            <person name="Kyrpides N.C."/>
            <person name="Woyke T."/>
        </authorList>
    </citation>
    <scope>NUCLEOTIDE SEQUENCE</scope>
    <source>
        <strain evidence="1">GVMAG-S-1074260-58</strain>
    </source>
</reference>
<proteinExistence type="predicted"/>
<organism evidence="1">
    <name type="scientific">viral metagenome</name>
    <dbReference type="NCBI Taxonomy" id="1070528"/>
    <lineage>
        <taxon>unclassified sequences</taxon>
        <taxon>metagenomes</taxon>
        <taxon>organismal metagenomes</taxon>
    </lineage>
</organism>
<accession>A0A6C0JUV5</accession>
<name>A0A6C0JUV5_9ZZZZ</name>